<dbReference type="EMBL" id="CM042034">
    <property type="protein sequence ID" value="KAI3761498.1"/>
    <property type="molecule type" value="Genomic_DNA"/>
</dbReference>
<proteinExistence type="predicted"/>
<evidence type="ECO:0000313" key="2">
    <source>
        <dbReference type="Proteomes" id="UP001056120"/>
    </source>
</evidence>
<reference evidence="1 2" key="2">
    <citation type="journal article" date="2022" name="Mol. Ecol. Resour.">
        <title>The genomes of chicory, endive, great burdock and yacon provide insights into Asteraceae paleo-polyploidization history and plant inulin production.</title>
        <authorList>
            <person name="Fan W."/>
            <person name="Wang S."/>
            <person name="Wang H."/>
            <person name="Wang A."/>
            <person name="Jiang F."/>
            <person name="Liu H."/>
            <person name="Zhao H."/>
            <person name="Xu D."/>
            <person name="Zhang Y."/>
        </authorList>
    </citation>
    <scope>NUCLEOTIDE SEQUENCE [LARGE SCALE GENOMIC DNA]</scope>
    <source>
        <strain evidence="2">cv. Yunnan</strain>
        <tissue evidence="1">Leaves</tissue>
    </source>
</reference>
<evidence type="ECO:0000313" key="1">
    <source>
        <dbReference type="EMBL" id="KAI3761498.1"/>
    </source>
</evidence>
<protein>
    <submittedName>
        <fullName evidence="1">Uncharacterized protein</fullName>
    </submittedName>
</protein>
<keyword evidence="2" id="KW-1185">Reference proteome</keyword>
<accession>A0ACB9ER16</accession>
<sequence>MSSSKTKSNGASILLAKKLQQSISPSPANASSMANFSSPNQISLHRGHVSSSPSVRFSIDHRNASPNEKNQSNREKKTCMCSPTTHPGSFRCSLHRNTSNSNDNRSKSAASYQAQRLYARRSAMTNSLVRIGTVEDSTKRFVNSVSSKRKVVRKWRKPLRRQSVVAECFW</sequence>
<organism evidence="1 2">
    <name type="scientific">Smallanthus sonchifolius</name>
    <dbReference type="NCBI Taxonomy" id="185202"/>
    <lineage>
        <taxon>Eukaryota</taxon>
        <taxon>Viridiplantae</taxon>
        <taxon>Streptophyta</taxon>
        <taxon>Embryophyta</taxon>
        <taxon>Tracheophyta</taxon>
        <taxon>Spermatophyta</taxon>
        <taxon>Magnoliopsida</taxon>
        <taxon>eudicotyledons</taxon>
        <taxon>Gunneridae</taxon>
        <taxon>Pentapetalae</taxon>
        <taxon>asterids</taxon>
        <taxon>campanulids</taxon>
        <taxon>Asterales</taxon>
        <taxon>Asteraceae</taxon>
        <taxon>Asteroideae</taxon>
        <taxon>Heliantheae alliance</taxon>
        <taxon>Millerieae</taxon>
        <taxon>Smallanthus</taxon>
    </lineage>
</organism>
<dbReference type="Proteomes" id="UP001056120">
    <property type="component" value="Linkage Group LG17"/>
</dbReference>
<reference evidence="2" key="1">
    <citation type="journal article" date="2022" name="Mol. Ecol. Resour.">
        <title>The genomes of chicory, endive, great burdock and yacon provide insights into Asteraceae palaeo-polyploidization history and plant inulin production.</title>
        <authorList>
            <person name="Fan W."/>
            <person name="Wang S."/>
            <person name="Wang H."/>
            <person name="Wang A."/>
            <person name="Jiang F."/>
            <person name="Liu H."/>
            <person name="Zhao H."/>
            <person name="Xu D."/>
            <person name="Zhang Y."/>
        </authorList>
    </citation>
    <scope>NUCLEOTIDE SEQUENCE [LARGE SCALE GENOMIC DNA]</scope>
    <source>
        <strain evidence="2">cv. Yunnan</strain>
    </source>
</reference>
<gene>
    <name evidence="1" type="ORF">L1987_51915</name>
</gene>
<name>A0ACB9ER16_9ASTR</name>
<comment type="caution">
    <text evidence="1">The sequence shown here is derived from an EMBL/GenBank/DDBJ whole genome shotgun (WGS) entry which is preliminary data.</text>
</comment>